<proteinExistence type="predicted"/>
<gene>
    <name evidence="2" type="ORF">E4663_13475</name>
</gene>
<reference evidence="2 3" key="1">
    <citation type="journal article" date="2003" name="Int. J. Syst. Evol. Microbiol.">
        <title>Halobacillus salinus sp. nov., isolated from a salt lake on the coast of the East Sea in Korea.</title>
        <authorList>
            <person name="Yoon J.H."/>
            <person name="Kang K.H."/>
            <person name="Park Y.H."/>
        </authorList>
    </citation>
    <scope>NUCLEOTIDE SEQUENCE [LARGE SCALE GENOMIC DNA]</scope>
    <source>
        <strain evidence="2 3">HSL-3</strain>
    </source>
</reference>
<dbReference type="PROSITE" id="PS51186">
    <property type="entry name" value="GNAT"/>
    <property type="match status" value="1"/>
</dbReference>
<name>A0A4Z0GWZ2_9BACI</name>
<dbReference type="Proteomes" id="UP000297982">
    <property type="component" value="Unassembled WGS sequence"/>
</dbReference>
<dbReference type="RefSeq" id="WP_135327992.1">
    <property type="nucleotide sequence ID" value="NZ_SRJC01000003.1"/>
</dbReference>
<dbReference type="InterPro" id="IPR000182">
    <property type="entry name" value="GNAT_dom"/>
</dbReference>
<dbReference type="SUPFAM" id="SSF55729">
    <property type="entry name" value="Acyl-CoA N-acyltransferases (Nat)"/>
    <property type="match status" value="1"/>
</dbReference>
<feature type="domain" description="N-acetyltransferase" evidence="1">
    <location>
        <begin position="1"/>
        <end position="152"/>
    </location>
</feature>
<dbReference type="Gene3D" id="3.40.630.30">
    <property type="match status" value="1"/>
</dbReference>
<evidence type="ECO:0000313" key="3">
    <source>
        <dbReference type="Proteomes" id="UP000297982"/>
    </source>
</evidence>
<sequence>MIREYQENDEKRINGLFEEVFGKERSIEEWNWKFHQYLVEKQNILLFEEDNKILGHLASLPLITKYFEEELLVGERVDAMVSPKARGKNIYKKLVTSMVDTCAEKDIKLLYGYPAPKAKEIFIRYTGAQEIAKVPELVYINNLPRVMAYYFPSLSNLVSNLPREKKRHRSAYKNTEYEIEEQFEASKEFDELWKVANPSYDILMKRDAQFLEWRYFKHPTKKYRVFSLKNTSGKMVGYVVIHLSKEKLKKGELTLGRLVDIFAVDDKRVYAQLIQIALDELGTADLITTWSLKHLTVYEALKQKRFFTMKRSMPLVAKDLTSKLDKVYDIRHWYITPGDVDSF</sequence>
<dbReference type="Pfam" id="PF13527">
    <property type="entry name" value="Acetyltransf_9"/>
    <property type="match status" value="1"/>
</dbReference>
<dbReference type="GO" id="GO:0016747">
    <property type="term" value="F:acyltransferase activity, transferring groups other than amino-acyl groups"/>
    <property type="evidence" value="ECO:0007669"/>
    <property type="project" value="InterPro"/>
</dbReference>
<evidence type="ECO:0000259" key="1">
    <source>
        <dbReference type="PROSITE" id="PS51186"/>
    </source>
</evidence>
<protein>
    <submittedName>
        <fullName evidence="2">GNAT family N-acetyltransferase</fullName>
    </submittedName>
</protein>
<dbReference type="EMBL" id="SRJC01000003">
    <property type="protein sequence ID" value="TGB02349.1"/>
    <property type="molecule type" value="Genomic_DNA"/>
</dbReference>
<keyword evidence="2" id="KW-0808">Transferase</keyword>
<accession>A0A4Z0GWZ2</accession>
<dbReference type="InterPro" id="IPR016181">
    <property type="entry name" value="Acyl_CoA_acyltransferase"/>
</dbReference>
<comment type="caution">
    <text evidence="2">The sequence shown here is derived from an EMBL/GenBank/DDBJ whole genome shotgun (WGS) entry which is preliminary data.</text>
</comment>
<dbReference type="AlphaFoldDB" id="A0A4Z0GWZ2"/>
<evidence type="ECO:0000313" key="2">
    <source>
        <dbReference type="EMBL" id="TGB02349.1"/>
    </source>
</evidence>
<keyword evidence="3" id="KW-1185">Reference proteome</keyword>
<organism evidence="2 3">
    <name type="scientific">Halobacillus salinus</name>
    <dbReference type="NCBI Taxonomy" id="192814"/>
    <lineage>
        <taxon>Bacteria</taxon>
        <taxon>Bacillati</taxon>
        <taxon>Bacillota</taxon>
        <taxon>Bacilli</taxon>
        <taxon>Bacillales</taxon>
        <taxon>Bacillaceae</taxon>
        <taxon>Halobacillus</taxon>
    </lineage>
</organism>